<dbReference type="OrthoDB" id="9810477at2"/>
<feature type="domain" description="M23ase beta-sheet core" evidence="1">
    <location>
        <begin position="140"/>
        <end position="171"/>
    </location>
</feature>
<feature type="domain" description="M23ase beta-sheet core" evidence="1">
    <location>
        <begin position="53"/>
        <end position="117"/>
    </location>
</feature>
<dbReference type="PANTHER" id="PTHR21666:SF270">
    <property type="entry name" value="MUREIN HYDROLASE ACTIVATOR ENVC"/>
    <property type="match status" value="1"/>
</dbReference>
<dbReference type="Proteomes" id="UP000255233">
    <property type="component" value="Unassembled WGS sequence"/>
</dbReference>
<dbReference type="Pfam" id="PF01551">
    <property type="entry name" value="Peptidase_M23"/>
    <property type="match status" value="2"/>
</dbReference>
<dbReference type="Gene3D" id="2.70.70.10">
    <property type="entry name" value="Glucose Permease (Domain IIA)"/>
    <property type="match status" value="1"/>
</dbReference>
<dbReference type="CDD" id="cd12797">
    <property type="entry name" value="M23_peptidase"/>
    <property type="match status" value="1"/>
</dbReference>
<accession>A0A379MSR9</accession>
<keyword evidence="3" id="KW-1185">Reference proteome</keyword>
<organism evidence="2 3">
    <name type="scientific">Rikenella microfusus</name>
    <dbReference type="NCBI Taxonomy" id="28139"/>
    <lineage>
        <taxon>Bacteria</taxon>
        <taxon>Pseudomonadati</taxon>
        <taxon>Bacteroidota</taxon>
        <taxon>Bacteroidia</taxon>
        <taxon>Bacteroidales</taxon>
        <taxon>Rikenellaceae</taxon>
        <taxon>Rikenella</taxon>
    </lineage>
</organism>
<proteinExistence type="predicted"/>
<dbReference type="InterPro" id="IPR016047">
    <property type="entry name" value="M23ase_b-sheet_dom"/>
</dbReference>
<evidence type="ECO:0000259" key="1">
    <source>
        <dbReference type="Pfam" id="PF01551"/>
    </source>
</evidence>
<dbReference type="GO" id="GO:0004222">
    <property type="term" value="F:metalloendopeptidase activity"/>
    <property type="evidence" value="ECO:0007669"/>
    <property type="project" value="TreeGrafter"/>
</dbReference>
<dbReference type="PANTHER" id="PTHR21666">
    <property type="entry name" value="PEPTIDASE-RELATED"/>
    <property type="match status" value="1"/>
</dbReference>
<gene>
    <name evidence="2" type="ORF">NCTC11190_01944</name>
</gene>
<evidence type="ECO:0000313" key="3">
    <source>
        <dbReference type="Proteomes" id="UP000255233"/>
    </source>
</evidence>
<dbReference type="STRING" id="880526.GCA_000427365_01874"/>
<name>A0A379MSR9_9BACT</name>
<dbReference type="InterPro" id="IPR011055">
    <property type="entry name" value="Dup_hybrid_motif"/>
</dbReference>
<dbReference type="RefSeq" id="WP_027291468.1">
    <property type="nucleotide sequence ID" value="NZ_UGVL01000001.1"/>
</dbReference>
<dbReference type="InterPro" id="IPR050570">
    <property type="entry name" value="Cell_wall_metabolism_enzyme"/>
</dbReference>
<reference evidence="2 3" key="1">
    <citation type="submission" date="2018-06" db="EMBL/GenBank/DDBJ databases">
        <authorList>
            <consortium name="Pathogen Informatics"/>
            <person name="Doyle S."/>
        </authorList>
    </citation>
    <scope>NUCLEOTIDE SEQUENCE [LARGE SCALE GENOMIC DNA]</scope>
    <source>
        <strain evidence="2 3">NCTC11190</strain>
    </source>
</reference>
<dbReference type="AlphaFoldDB" id="A0A379MSR9"/>
<dbReference type="SUPFAM" id="SSF51261">
    <property type="entry name" value="Duplicated hybrid motif"/>
    <property type="match status" value="1"/>
</dbReference>
<dbReference type="EMBL" id="UGVL01000001">
    <property type="protein sequence ID" value="SUE34711.1"/>
    <property type="molecule type" value="Genomic_DNA"/>
</dbReference>
<evidence type="ECO:0000313" key="2">
    <source>
        <dbReference type="EMBL" id="SUE34711.1"/>
    </source>
</evidence>
<protein>
    <submittedName>
        <fullName evidence="2">AmiB activator</fullName>
    </submittedName>
</protein>
<sequence>MIFRKILIIAVGAGALAGGQAAGKSYGPEYYRSPVGFAITLAGNIGEIRSDHFHTGMDIKALQGVGSPVYAVADGYISRVGVSPTGYGHVLYVTHPNGETSVYGHLDRFAPRIARWVRERQYAKRSFRVDLYPEKGMFPVRQGEPIAYLGNTGSSGGPHLHFEIRDPQGRPRNLVAEGVFKVADRVSPTISRILLYETDSANGAPYRTLRQSVAVRTLPDGTAVPEDSVLYLGRKGYLAYETIDYKDGKSNTMGVYAIEQRVDGSPNFSFAIDRLDFATNAYVNTFVDYPENHKARRTSVLRAYVSPHNRLAVYGQSRRSGDGTISVEDSASRRIETTVTDDAGNRTVLKFRIERGTALCAEVPQGDPVPWWEGRTFRLPDATVAIPGGALYESMHLSACRDTVCGIPVVRIGSADVPLQKAATIGIGAAGLPESLRPKALLVSVAADGKPTNMGGRWDAVSGLVTASVKRLGSFAVAVDTLAPVIRAVYGSGVRIPAGKTLRWRVTDDLSGIVRYTLTVDGRWELLAWDPKSRTMEHAPTRGETPAKHAVVLTVRDAKGNTKTFKSTYIW</sequence>